<reference evidence="3 4" key="1">
    <citation type="submission" date="2016-10" db="EMBL/GenBank/DDBJ databases">
        <title>Genome sequence of a sulfur-reducing bacterium Desulfurobacterium indicum K6013.</title>
        <authorList>
            <person name="Cao J."/>
            <person name="Shao Z."/>
            <person name="Alain K."/>
            <person name="Jebbar M."/>
        </authorList>
    </citation>
    <scope>NUCLEOTIDE SEQUENCE [LARGE SCALE GENOMIC DNA]</scope>
    <source>
        <strain evidence="3 4">K6013</strain>
    </source>
</reference>
<dbReference type="Pfam" id="PF01436">
    <property type="entry name" value="NHL"/>
    <property type="match status" value="1"/>
</dbReference>
<dbReference type="PANTHER" id="PTHR24104:SF25">
    <property type="entry name" value="PROTEIN LIN-41"/>
    <property type="match status" value="1"/>
</dbReference>
<name>A0A1R1MMY8_9BACT</name>
<sequence length="332" mass="37074">MYGMSYNKRLIAIFLTGLLCGFPLKAKGQKVVSTRVLGIINIDETGKALAYPGSIFYDKKSRQLYVVEPGKSKVIFYTPDYFPFLAVGKGYGVKDPVDIFVDSKGNFYLISSNEQKIYVLSSALILKKVIPVKGFKGDNDFVPTHVAVNPVTGEIYVTGAGKDFVVCFDENGKFTRFLYPEMKVEDIKVGSIVSNVGVDSLGRVYLVALDFGQVYVFDKDGTFLFKFGTHGANFGQLSQPSAVTIDEENRRIYVCDPMRQAVLAYDMNGNFLFEFGGRGWSPGWFNYPTDVAVDNRGDVIVTDWLNQRIQILKPEQNKPVHVETTMPSNRAE</sequence>
<dbReference type="GO" id="GO:0000209">
    <property type="term" value="P:protein polyubiquitination"/>
    <property type="evidence" value="ECO:0007669"/>
    <property type="project" value="TreeGrafter"/>
</dbReference>
<keyword evidence="4" id="KW-1185">Reference proteome</keyword>
<dbReference type="EMBL" id="MOEN01000004">
    <property type="protein sequence ID" value="OMH41054.1"/>
    <property type="molecule type" value="Genomic_DNA"/>
</dbReference>
<keyword evidence="1" id="KW-0677">Repeat</keyword>
<evidence type="ECO:0000313" key="3">
    <source>
        <dbReference type="EMBL" id="OMH41054.1"/>
    </source>
</evidence>
<dbReference type="STRING" id="1914305.BLW93_01665"/>
<dbReference type="InterPro" id="IPR001258">
    <property type="entry name" value="NHL_repeat"/>
</dbReference>
<gene>
    <name evidence="3" type="ORF">BLW93_01665</name>
</gene>
<organism evidence="3 4">
    <name type="scientific">Desulfurobacterium indicum</name>
    <dbReference type="NCBI Taxonomy" id="1914305"/>
    <lineage>
        <taxon>Bacteria</taxon>
        <taxon>Pseudomonadati</taxon>
        <taxon>Aquificota</taxon>
        <taxon>Aquificia</taxon>
        <taxon>Desulfurobacteriales</taxon>
        <taxon>Desulfurobacteriaceae</taxon>
        <taxon>Desulfurobacterium</taxon>
    </lineage>
</organism>
<dbReference type="SUPFAM" id="SSF101898">
    <property type="entry name" value="NHL repeat"/>
    <property type="match status" value="1"/>
</dbReference>
<dbReference type="PROSITE" id="PS51125">
    <property type="entry name" value="NHL"/>
    <property type="match status" value="2"/>
</dbReference>
<dbReference type="CDD" id="cd05819">
    <property type="entry name" value="NHL"/>
    <property type="match status" value="1"/>
</dbReference>
<evidence type="ECO:0008006" key="5">
    <source>
        <dbReference type="Google" id="ProtNLM"/>
    </source>
</evidence>
<comment type="caution">
    <text evidence="3">The sequence shown here is derived from an EMBL/GenBank/DDBJ whole genome shotgun (WGS) entry which is preliminary data.</text>
</comment>
<dbReference type="Gene3D" id="2.120.10.30">
    <property type="entry name" value="TolB, C-terminal domain"/>
    <property type="match status" value="2"/>
</dbReference>
<dbReference type="InterPro" id="IPR050952">
    <property type="entry name" value="TRIM-NHL_E3_ligases"/>
</dbReference>
<dbReference type="Proteomes" id="UP000187408">
    <property type="component" value="Unassembled WGS sequence"/>
</dbReference>
<evidence type="ECO:0000313" key="4">
    <source>
        <dbReference type="Proteomes" id="UP000187408"/>
    </source>
</evidence>
<feature type="repeat" description="NHL" evidence="2">
    <location>
        <begin position="272"/>
        <end position="315"/>
    </location>
</feature>
<proteinExistence type="predicted"/>
<evidence type="ECO:0000256" key="2">
    <source>
        <dbReference type="PROSITE-ProRule" id="PRU00504"/>
    </source>
</evidence>
<dbReference type="AlphaFoldDB" id="A0A1R1MMY8"/>
<protein>
    <recommendedName>
        <fullName evidence="5">6-bladed beta-propeller</fullName>
    </recommendedName>
</protein>
<evidence type="ECO:0000256" key="1">
    <source>
        <dbReference type="ARBA" id="ARBA00022737"/>
    </source>
</evidence>
<accession>A0A1R1MMY8</accession>
<dbReference type="InterPro" id="IPR011042">
    <property type="entry name" value="6-blade_b-propeller_TolB-like"/>
</dbReference>
<dbReference type="PANTHER" id="PTHR24104">
    <property type="entry name" value="E3 UBIQUITIN-PROTEIN LIGASE NHLRC1-RELATED"/>
    <property type="match status" value="1"/>
</dbReference>
<dbReference type="GO" id="GO:0061630">
    <property type="term" value="F:ubiquitin protein ligase activity"/>
    <property type="evidence" value="ECO:0007669"/>
    <property type="project" value="TreeGrafter"/>
</dbReference>
<feature type="repeat" description="NHL" evidence="2">
    <location>
        <begin position="224"/>
        <end position="268"/>
    </location>
</feature>
<dbReference type="Pfam" id="PF17170">
    <property type="entry name" value="DUF5128"/>
    <property type="match status" value="1"/>
</dbReference>
<dbReference type="GO" id="GO:0008270">
    <property type="term" value="F:zinc ion binding"/>
    <property type="evidence" value="ECO:0007669"/>
    <property type="project" value="UniProtKB-KW"/>
</dbReference>
<dbReference type="GO" id="GO:0043161">
    <property type="term" value="P:proteasome-mediated ubiquitin-dependent protein catabolic process"/>
    <property type="evidence" value="ECO:0007669"/>
    <property type="project" value="TreeGrafter"/>
</dbReference>